<dbReference type="EMBL" id="NNAY01000067">
    <property type="protein sequence ID" value="OXU31337.1"/>
    <property type="molecule type" value="Genomic_DNA"/>
</dbReference>
<keyword evidence="7" id="KW-1185">Reference proteome</keyword>
<dbReference type="Pfam" id="PF08669">
    <property type="entry name" value="GCV_T_C"/>
    <property type="match status" value="1"/>
</dbReference>
<dbReference type="SUPFAM" id="SSF103025">
    <property type="entry name" value="Folate-binding domain"/>
    <property type="match status" value="1"/>
</dbReference>
<feature type="domain" description="GCVT N-terminal" evidence="3">
    <location>
        <begin position="509"/>
        <end position="822"/>
    </location>
</feature>
<comment type="similarity">
    <text evidence="1">Belongs to the GcvT family.</text>
</comment>
<evidence type="ECO:0000256" key="1">
    <source>
        <dbReference type="ARBA" id="ARBA00008609"/>
    </source>
</evidence>
<feature type="domain" description="FAD dependent oxidoreductase" evidence="2">
    <location>
        <begin position="91"/>
        <end position="448"/>
    </location>
</feature>
<evidence type="ECO:0000259" key="4">
    <source>
        <dbReference type="Pfam" id="PF08669"/>
    </source>
</evidence>
<comment type="caution">
    <text evidence="6">The sequence shown here is derived from an EMBL/GenBank/DDBJ whole genome shotgun (WGS) entry which is preliminary data.</text>
</comment>
<dbReference type="AlphaFoldDB" id="A0A232FLW0"/>
<dbReference type="InterPro" id="IPR006222">
    <property type="entry name" value="GCVT_N"/>
</dbReference>
<dbReference type="Gene3D" id="3.30.70.1400">
    <property type="entry name" value="Aminomethyltransferase beta-barrel domains"/>
    <property type="match status" value="1"/>
</dbReference>
<dbReference type="Pfam" id="PF16350">
    <property type="entry name" value="FAO_M"/>
    <property type="match status" value="1"/>
</dbReference>
<dbReference type="Proteomes" id="UP000215335">
    <property type="component" value="Unassembled WGS sequence"/>
</dbReference>
<name>A0A232FLW0_9HYME</name>
<dbReference type="FunFam" id="2.40.30.110:FF:000008">
    <property type="entry name" value="Sarcosine dehydrogenase"/>
    <property type="match status" value="1"/>
</dbReference>
<feature type="domain" description="FAD dependent oxidoreductase central" evidence="5">
    <location>
        <begin position="451"/>
        <end position="507"/>
    </location>
</feature>
<reference evidence="6 7" key="1">
    <citation type="journal article" date="2017" name="Curr. Biol.">
        <title>The Evolution of Venom by Co-option of Single-Copy Genes.</title>
        <authorList>
            <person name="Martinson E.O."/>
            <person name="Mrinalini"/>
            <person name="Kelkar Y.D."/>
            <person name="Chang C.H."/>
            <person name="Werren J.H."/>
        </authorList>
    </citation>
    <scope>NUCLEOTIDE SEQUENCE [LARGE SCALE GENOMIC DNA]</scope>
    <source>
        <strain evidence="6 7">Alberta</strain>
        <tissue evidence="6">Whole body</tissue>
    </source>
</reference>
<dbReference type="PANTHER" id="PTHR43757:SF11">
    <property type="entry name" value="SARCOSINE DEHYDROGENASE"/>
    <property type="match status" value="1"/>
</dbReference>
<dbReference type="Gene3D" id="3.30.1360.120">
    <property type="entry name" value="Probable tRNA modification gtpase trme, domain 1"/>
    <property type="match status" value="1"/>
</dbReference>
<dbReference type="InterPro" id="IPR027266">
    <property type="entry name" value="TrmE/GcvT-like"/>
</dbReference>
<dbReference type="Pfam" id="PF01571">
    <property type="entry name" value="GCV_T"/>
    <property type="match status" value="1"/>
</dbReference>
<sequence length="939" mass="104845">MGRSSRVAAAAASVQQTSSASSCATVTGQQSVGALASLISRADEMLRAATSKFAKWNGPFTPRSRSLATSGQLMQGDAAKPAVADLPESADVVVIGGGAAGCSALYQLAKRGVKTVLLERSKLTSGTTWHTAGMVWSLRPCETETQLLRATQDTLAELEQETGENAGWINNGGLFIAHNDTRMDEYRRLVDLGKVLEVGAKIVNVEEACELFPLLDPKSFVGAIYSPRDGVIDPAMMTAALIKCAKNRGAQVFEETPLTRILTDEKTFGSKQVTGVETDRGVIRTNCVLNASGAWSRSIARMVKLDIPLTPMKHAYIVTEPMKQVRGTPNVRDHDFNIYFKVHGECLSIGGYENNPIILRCVPKDFSFGLYELDWNVFNTHLEAMVALVPELATTGIRSTVCGPESFTPDHKPIMGEDPRCAGFFYSCGYNSAGMMYSGGCGETIADWIINGRPMRHMFSHDIRRFTPEQTKDMVWANEKTHESYVKNYSIVFPHDQPLSGRNFKTSPFHEMLLKEGAVMEERQGWERPGWYLKEGTAPIPPYDYYGSYGTSKNENCKYLQLLQQDHTFDFPKHHENIKEEALSCRNNAALFDMSYFGKFYLCGPDAQKAADYIFTAKTDSDIDRTVYTCILNKHGGTEADCTITWILPGSSGVVDPIFKGKALYIVCGGLSSYHTWAHIRRVIAEKGFNVSLHDATHQMGILSLQGPNSQKILQNIVDKDLADEEFPFSTSKLMKANGKLVRAFRISFVGELGYELHIPLQSCERVYQGIVEFGKPWHLKLAGYRALYSLSCEKGYHLWNSDLRSDDNPIEANLGFTCRKDGKYMGSDAVENLRKNGVKRKLVNLHVKHQVPMWGLETVYRNSEIVGYLRRAEYAHTFGYSIGQSYIKHPKDEIITKEFLETGKYEVEILGKMYPAEMHLKSPFDPQNKRLLNIYHQL</sequence>
<dbReference type="Pfam" id="PF01266">
    <property type="entry name" value="DAO"/>
    <property type="match status" value="1"/>
</dbReference>
<dbReference type="SUPFAM" id="SSF54373">
    <property type="entry name" value="FAD-linked reductases, C-terminal domain"/>
    <property type="match status" value="1"/>
</dbReference>
<feature type="domain" description="Aminomethyltransferase C-terminal" evidence="4">
    <location>
        <begin position="841"/>
        <end position="925"/>
    </location>
</feature>
<evidence type="ECO:0000313" key="7">
    <source>
        <dbReference type="Proteomes" id="UP000215335"/>
    </source>
</evidence>
<evidence type="ECO:0008006" key="8">
    <source>
        <dbReference type="Google" id="ProtNLM"/>
    </source>
</evidence>
<dbReference type="InterPro" id="IPR006076">
    <property type="entry name" value="FAD-dep_OxRdtase"/>
</dbReference>
<evidence type="ECO:0000259" key="3">
    <source>
        <dbReference type="Pfam" id="PF01571"/>
    </source>
</evidence>
<dbReference type="SUPFAM" id="SSF101790">
    <property type="entry name" value="Aminomethyltransferase beta-barrel domain"/>
    <property type="match status" value="1"/>
</dbReference>
<dbReference type="InterPro" id="IPR028896">
    <property type="entry name" value="GcvT/YgfZ/DmdA"/>
</dbReference>
<dbReference type="PROSITE" id="PS51257">
    <property type="entry name" value="PROKAR_LIPOPROTEIN"/>
    <property type="match status" value="1"/>
</dbReference>
<evidence type="ECO:0000259" key="5">
    <source>
        <dbReference type="Pfam" id="PF16350"/>
    </source>
</evidence>
<accession>A0A232FLW0</accession>
<proteinExistence type="inferred from homology"/>
<dbReference type="GO" id="GO:0005739">
    <property type="term" value="C:mitochondrion"/>
    <property type="evidence" value="ECO:0007669"/>
    <property type="project" value="TreeGrafter"/>
</dbReference>
<dbReference type="PANTHER" id="PTHR43757">
    <property type="entry name" value="AMINOMETHYLTRANSFERASE"/>
    <property type="match status" value="1"/>
</dbReference>
<dbReference type="Gene3D" id="3.50.50.60">
    <property type="entry name" value="FAD/NAD(P)-binding domain"/>
    <property type="match status" value="1"/>
</dbReference>
<dbReference type="Gene3D" id="2.40.30.110">
    <property type="entry name" value="Aminomethyltransferase beta-barrel domains"/>
    <property type="match status" value="1"/>
</dbReference>
<dbReference type="STRING" id="543379.A0A232FLW0"/>
<evidence type="ECO:0000259" key="2">
    <source>
        <dbReference type="Pfam" id="PF01266"/>
    </source>
</evidence>
<dbReference type="InterPro" id="IPR013977">
    <property type="entry name" value="GcvT_C"/>
</dbReference>
<dbReference type="OrthoDB" id="498204at2759"/>
<dbReference type="Gene3D" id="3.30.9.10">
    <property type="entry name" value="D-Amino Acid Oxidase, subunit A, domain 2"/>
    <property type="match status" value="1"/>
</dbReference>
<dbReference type="SUPFAM" id="SSF51905">
    <property type="entry name" value="FAD/NAD(P)-binding domain"/>
    <property type="match status" value="1"/>
</dbReference>
<protein>
    <recommendedName>
        <fullName evidence="8">Sarcosine dehydrogenase, mitochondrial</fullName>
    </recommendedName>
</protein>
<dbReference type="InterPro" id="IPR029043">
    <property type="entry name" value="GcvT/YgfZ_C"/>
</dbReference>
<gene>
    <name evidence="6" type="ORF">TSAR_012682</name>
</gene>
<dbReference type="InterPro" id="IPR032503">
    <property type="entry name" value="FAO_M"/>
</dbReference>
<organism evidence="6 7">
    <name type="scientific">Trichomalopsis sarcophagae</name>
    <dbReference type="NCBI Taxonomy" id="543379"/>
    <lineage>
        <taxon>Eukaryota</taxon>
        <taxon>Metazoa</taxon>
        <taxon>Ecdysozoa</taxon>
        <taxon>Arthropoda</taxon>
        <taxon>Hexapoda</taxon>
        <taxon>Insecta</taxon>
        <taxon>Pterygota</taxon>
        <taxon>Neoptera</taxon>
        <taxon>Endopterygota</taxon>
        <taxon>Hymenoptera</taxon>
        <taxon>Apocrita</taxon>
        <taxon>Proctotrupomorpha</taxon>
        <taxon>Chalcidoidea</taxon>
        <taxon>Pteromalidae</taxon>
        <taxon>Pteromalinae</taxon>
        <taxon>Trichomalopsis</taxon>
    </lineage>
</organism>
<dbReference type="FunFam" id="3.50.50.60:FF:000769">
    <property type="entry name" value="Sarcosine dehydrogenase"/>
    <property type="match status" value="1"/>
</dbReference>
<evidence type="ECO:0000313" key="6">
    <source>
        <dbReference type="EMBL" id="OXU31337.1"/>
    </source>
</evidence>
<dbReference type="InterPro" id="IPR036188">
    <property type="entry name" value="FAD/NAD-bd_sf"/>
</dbReference>